<dbReference type="AlphaFoldDB" id="B9XEL4"/>
<evidence type="ECO:0000313" key="1">
    <source>
        <dbReference type="EMBL" id="EEF61728.1"/>
    </source>
</evidence>
<dbReference type="RefSeq" id="WP_007414262.1">
    <property type="nucleotide sequence ID" value="NZ_ABOX02000008.1"/>
</dbReference>
<evidence type="ECO:0000313" key="2">
    <source>
        <dbReference type="Proteomes" id="UP000003688"/>
    </source>
</evidence>
<reference evidence="1 2" key="1">
    <citation type="journal article" date="2011" name="J. Bacteriol.">
        <title>Genome sequence of 'Pedosphaera parvula' Ellin514, an aerobic Verrucomicrobial isolate from pasture soil.</title>
        <authorList>
            <person name="Kant R."/>
            <person name="van Passel M.W."/>
            <person name="Sangwan P."/>
            <person name="Palva A."/>
            <person name="Lucas S."/>
            <person name="Copeland A."/>
            <person name="Lapidus A."/>
            <person name="Glavina Del Rio T."/>
            <person name="Dalin E."/>
            <person name="Tice H."/>
            <person name="Bruce D."/>
            <person name="Goodwin L."/>
            <person name="Pitluck S."/>
            <person name="Chertkov O."/>
            <person name="Larimer F.W."/>
            <person name="Land M.L."/>
            <person name="Hauser L."/>
            <person name="Brettin T.S."/>
            <person name="Detter J.C."/>
            <person name="Han S."/>
            <person name="de Vos W.M."/>
            <person name="Janssen P.H."/>
            <person name="Smidt H."/>
        </authorList>
    </citation>
    <scope>NUCLEOTIDE SEQUENCE [LARGE SCALE GENOMIC DNA]</scope>
    <source>
        <strain evidence="1 2">Ellin514</strain>
    </source>
</reference>
<accession>B9XEL4</accession>
<dbReference type="EMBL" id="ABOX02000008">
    <property type="protein sequence ID" value="EEF61728.1"/>
    <property type="molecule type" value="Genomic_DNA"/>
</dbReference>
<dbReference type="InterPro" id="IPR046500">
    <property type="entry name" value="DUF6678"/>
</dbReference>
<proteinExistence type="predicted"/>
<keyword evidence="2" id="KW-1185">Reference proteome</keyword>
<comment type="caution">
    <text evidence="1">The sequence shown here is derived from an EMBL/GenBank/DDBJ whole genome shotgun (WGS) entry which is preliminary data.</text>
</comment>
<dbReference type="Proteomes" id="UP000003688">
    <property type="component" value="Unassembled WGS sequence"/>
</dbReference>
<gene>
    <name evidence="1" type="ORF">Cflav_PD4768</name>
</gene>
<dbReference type="Pfam" id="PF20383">
    <property type="entry name" value="DUF6678"/>
    <property type="match status" value="1"/>
</dbReference>
<dbReference type="OrthoDB" id="86621at2"/>
<sequence length="146" mass="16848">MSDSVPSAKSVTDRGMHDRNLYRRIVKDRGLCGLANNTKWDELTSAMRSRMGKAWTPKNRCKCLDSSPSYWDGEWFYHLPFPLMSLEWLDLSFLEKKKQSSSTSITVDHSGWIEELLNGIGLDYQKGKSVIRIFGYSPRNFDLFEA</sequence>
<organism evidence="1 2">
    <name type="scientific">Pedosphaera parvula (strain Ellin514)</name>
    <dbReference type="NCBI Taxonomy" id="320771"/>
    <lineage>
        <taxon>Bacteria</taxon>
        <taxon>Pseudomonadati</taxon>
        <taxon>Verrucomicrobiota</taxon>
        <taxon>Pedosphaerae</taxon>
        <taxon>Pedosphaerales</taxon>
        <taxon>Pedosphaeraceae</taxon>
        <taxon>Pedosphaera</taxon>
    </lineage>
</organism>
<name>B9XEL4_PEDPL</name>
<dbReference type="STRING" id="320771.Cflav_PD4768"/>
<protein>
    <submittedName>
        <fullName evidence="1">Uncharacterized protein</fullName>
    </submittedName>
</protein>